<dbReference type="STRING" id="1121419.SAMN05443529_11215"/>
<dbReference type="InterPro" id="IPR043129">
    <property type="entry name" value="ATPase_NBD"/>
</dbReference>
<dbReference type="InterPro" id="IPR050273">
    <property type="entry name" value="GppA/Ppx_hydrolase"/>
</dbReference>
<proteinExistence type="inferred from homology"/>
<evidence type="ECO:0000313" key="5">
    <source>
        <dbReference type="Proteomes" id="UP000198656"/>
    </source>
</evidence>
<feature type="domain" description="Ppx/GppA phosphatase C-terminal" evidence="3">
    <location>
        <begin position="324"/>
        <end position="479"/>
    </location>
</feature>
<dbReference type="OrthoDB" id="9814545at2"/>
<dbReference type="Proteomes" id="UP000198656">
    <property type="component" value="Unassembled WGS sequence"/>
</dbReference>
<dbReference type="RefSeq" id="WP_092333350.1">
    <property type="nucleotide sequence ID" value="NZ_FNCP01000012.1"/>
</dbReference>
<accession>A0A1G8BEQ7</accession>
<dbReference type="Gene3D" id="3.30.420.150">
    <property type="entry name" value="Exopolyphosphatase. Domain 2"/>
    <property type="match status" value="1"/>
</dbReference>
<organism evidence="4 5">
    <name type="scientific">Desulfosporosinus hippei DSM 8344</name>
    <dbReference type="NCBI Taxonomy" id="1121419"/>
    <lineage>
        <taxon>Bacteria</taxon>
        <taxon>Bacillati</taxon>
        <taxon>Bacillota</taxon>
        <taxon>Clostridia</taxon>
        <taxon>Eubacteriales</taxon>
        <taxon>Desulfitobacteriaceae</taxon>
        <taxon>Desulfosporosinus</taxon>
    </lineage>
</organism>
<dbReference type="PANTHER" id="PTHR30005">
    <property type="entry name" value="EXOPOLYPHOSPHATASE"/>
    <property type="match status" value="1"/>
</dbReference>
<gene>
    <name evidence="4" type="ORF">SAMN05443529_11215</name>
</gene>
<dbReference type="Pfam" id="PF02541">
    <property type="entry name" value="Ppx-GppA"/>
    <property type="match status" value="1"/>
</dbReference>
<name>A0A1G8BEQ7_9FIRM</name>
<dbReference type="SUPFAM" id="SSF109604">
    <property type="entry name" value="HD-domain/PDEase-like"/>
    <property type="match status" value="1"/>
</dbReference>
<dbReference type="InterPro" id="IPR003695">
    <property type="entry name" value="Ppx_GppA_N"/>
</dbReference>
<dbReference type="Gene3D" id="1.10.3210.10">
    <property type="entry name" value="Hypothetical protein af1432"/>
    <property type="match status" value="1"/>
</dbReference>
<reference evidence="5" key="1">
    <citation type="submission" date="2016-10" db="EMBL/GenBank/DDBJ databases">
        <authorList>
            <person name="Varghese N."/>
            <person name="Submissions S."/>
        </authorList>
    </citation>
    <scope>NUCLEOTIDE SEQUENCE [LARGE SCALE GENOMIC DNA]</scope>
    <source>
        <strain evidence="5">DSM 8344</strain>
    </source>
</reference>
<dbReference type="Gene3D" id="3.30.420.40">
    <property type="match status" value="1"/>
</dbReference>
<dbReference type="PANTHER" id="PTHR30005:SF0">
    <property type="entry name" value="RETROGRADE REGULATION PROTEIN 2"/>
    <property type="match status" value="1"/>
</dbReference>
<dbReference type="EMBL" id="FNCP01000012">
    <property type="protein sequence ID" value="SDH31513.1"/>
    <property type="molecule type" value="Genomic_DNA"/>
</dbReference>
<dbReference type="Pfam" id="PF21447">
    <property type="entry name" value="Ppx-GppA_III"/>
    <property type="match status" value="1"/>
</dbReference>
<protein>
    <submittedName>
        <fullName evidence="4">Exopolyphosphatase / guanosine-5'-triphosphate,3'-diphosphate pyrophosphatase</fullName>
    </submittedName>
</protein>
<evidence type="ECO:0000256" key="1">
    <source>
        <dbReference type="ARBA" id="ARBA00007125"/>
    </source>
</evidence>
<dbReference type="InterPro" id="IPR048950">
    <property type="entry name" value="Ppx_GppA_C"/>
</dbReference>
<evidence type="ECO:0000259" key="3">
    <source>
        <dbReference type="Pfam" id="PF21447"/>
    </source>
</evidence>
<dbReference type="SUPFAM" id="SSF53067">
    <property type="entry name" value="Actin-like ATPase domain"/>
    <property type="match status" value="2"/>
</dbReference>
<comment type="similarity">
    <text evidence="1">Belongs to the GppA/Ppx family.</text>
</comment>
<sequence>MKKKNEVVAAINVGSDFLRMSIAQLHSDGTLRILEDTSLPNNIGKDTFTTRRISPKTINETCIRLKSFAKLMKDYEVKVYRAIATSGLHEADNRDYIIEQIRLIAGIHVEIVNILQERFLIYKALRNYLNEVDQIDLADSIIANITSGGVEVSMYAADGLKFTEHLKLGPLRLREVLSSLEAKTISFPRIMEEYIESKIYLLKPKLKKIPIKKFICLGGSLSILLQITKMEQQAYISKESFDTLYFQVRDLSSDQMIEAFNITLAEAELLLPTILIIHSLLSRTKAKGIHAPMITNRQGILYGLIDSLYETQRKSNDENDIISSVWYMAEKYGVDEKHASYVEKMSIELFEKTWKYHKLGDQEKLYLQVAAILHDSGNYVSLSEHSNHSSDIIRSQSILGFSDKELELIANIAKYHTTTRIPTYSDQSYYVLSHTEKILVSKLSSILKIAESMDISHKQKISDFEILSSSDDELYLHLISNKDIILEKWDIMNNAEFFQEVMGVRIKLKG</sequence>
<dbReference type="AlphaFoldDB" id="A0A1G8BEQ7"/>
<keyword evidence="5" id="KW-1185">Reference proteome</keyword>
<dbReference type="GO" id="GO:0016462">
    <property type="term" value="F:pyrophosphatase activity"/>
    <property type="evidence" value="ECO:0007669"/>
    <property type="project" value="TreeGrafter"/>
</dbReference>
<dbReference type="CDD" id="cd24006">
    <property type="entry name" value="ASKHA_NBD_PPX_GppA"/>
    <property type="match status" value="1"/>
</dbReference>
<evidence type="ECO:0000313" key="4">
    <source>
        <dbReference type="EMBL" id="SDH31513.1"/>
    </source>
</evidence>
<feature type="domain" description="Ppx/GppA phosphatase N-terminal" evidence="2">
    <location>
        <begin position="32"/>
        <end position="306"/>
    </location>
</feature>
<evidence type="ECO:0000259" key="2">
    <source>
        <dbReference type="Pfam" id="PF02541"/>
    </source>
</evidence>